<dbReference type="Gene3D" id="1.10.3720.10">
    <property type="entry name" value="MetI-like"/>
    <property type="match status" value="1"/>
</dbReference>
<evidence type="ECO:0000259" key="8">
    <source>
        <dbReference type="PROSITE" id="PS50928"/>
    </source>
</evidence>
<dbReference type="Pfam" id="PF00528">
    <property type="entry name" value="BPD_transp_1"/>
    <property type="match status" value="1"/>
</dbReference>
<accession>A0A379M5W8</accession>
<feature type="transmembrane region" description="Helical" evidence="7">
    <location>
        <begin position="210"/>
        <end position="235"/>
    </location>
</feature>
<feature type="domain" description="ABC transmembrane type-1" evidence="8">
    <location>
        <begin position="83"/>
        <end position="265"/>
    </location>
</feature>
<comment type="similarity">
    <text evidence="7">Belongs to the binding-protein-dependent transport system permease family.</text>
</comment>
<feature type="transmembrane region" description="Helical" evidence="7">
    <location>
        <begin position="247"/>
        <end position="268"/>
    </location>
</feature>
<evidence type="ECO:0000256" key="6">
    <source>
        <dbReference type="ARBA" id="ARBA00023136"/>
    </source>
</evidence>
<dbReference type="GO" id="GO:0005886">
    <property type="term" value="C:plasma membrane"/>
    <property type="evidence" value="ECO:0007669"/>
    <property type="project" value="UniProtKB-SubCell"/>
</dbReference>
<evidence type="ECO:0000313" key="9">
    <source>
        <dbReference type="EMBL" id="SUE17136.1"/>
    </source>
</evidence>
<dbReference type="Proteomes" id="UP000254569">
    <property type="component" value="Unassembled WGS sequence"/>
</dbReference>
<comment type="subcellular location">
    <subcellularLocation>
        <location evidence="1 7">Cell membrane</location>
        <topology evidence="1 7">Multi-pass membrane protein</topology>
    </subcellularLocation>
</comment>
<keyword evidence="6 7" id="KW-0472">Membrane</keyword>
<evidence type="ECO:0000256" key="4">
    <source>
        <dbReference type="ARBA" id="ARBA00022692"/>
    </source>
</evidence>
<keyword evidence="3" id="KW-1003">Cell membrane</keyword>
<organism evidence="9 10">
    <name type="scientific">Rhodococcus gordoniae</name>
    <dbReference type="NCBI Taxonomy" id="223392"/>
    <lineage>
        <taxon>Bacteria</taxon>
        <taxon>Bacillati</taxon>
        <taxon>Actinomycetota</taxon>
        <taxon>Actinomycetes</taxon>
        <taxon>Mycobacteriales</taxon>
        <taxon>Nocardiaceae</taxon>
        <taxon>Rhodococcus</taxon>
    </lineage>
</organism>
<evidence type="ECO:0000256" key="3">
    <source>
        <dbReference type="ARBA" id="ARBA00022475"/>
    </source>
</evidence>
<dbReference type="CDD" id="cd06261">
    <property type="entry name" value="TM_PBP2"/>
    <property type="match status" value="1"/>
</dbReference>
<protein>
    <submittedName>
        <fullName evidence="9">Putative ABC transporter permease protein</fullName>
    </submittedName>
</protein>
<dbReference type="SUPFAM" id="SSF161098">
    <property type="entry name" value="MetI-like"/>
    <property type="match status" value="1"/>
</dbReference>
<gene>
    <name evidence="9" type="primary">cmpB_3</name>
    <name evidence="9" type="ORF">NCTC13296_04035</name>
</gene>
<keyword evidence="2 7" id="KW-0813">Transport</keyword>
<feature type="transmembrane region" description="Helical" evidence="7">
    <location>
        <begin position="32"/>
        <end position="54"/>
    </location>
</feature>
<keyword evidence="10" id="KW-1185">Reference proteome</keyword>
<evidence type="ECO:0000256" key="2">
    <source>
        <dbReference type="ARBA" id="ARBA00022448"/>
    </source>
</evidence>
<evidence type="ECO:0000256" key="5">
    <source>
        <dbReference type="ARBA" id="ARBA00022989"/>
    </source>
</evidence>
<evidence type="ECO:0000256" key="7">
    <source>
        <dbReference type="RuleBase" id="RU363032"/>
    </source>
</evidence>
<proteinExistence type="inferred from homology"/>
<keyword evidence="5 7" id="KW-1133">Transmembrane helix</keyword>
<dbReference type="InterPro" id="IPR035906">
    <property type="entry name" value="MetI-like_sf"/>
</dbReference>
<dbReference type="PROSITE" id="PS50928">
    <property type="entry name" value="ABC_TM1"/>
    <property type="match status" value="1"/>
</dbReference>
<dbReference type="InterPro" id="IPR000515">
    <property type="entry name" value="MetI-like"/>
</dbReference>
<dbReference type="PANTHER" id="PTHR30151:SF0">
    <property type="entry name" value="ABC TRANSPORTER PERMEASE PROTEIN MJ0413-RELATED"/>
    <property type="match status" value="1"/>
</dbReference>
<sequence>MTSTTEITPTLPVTLSTSSQDRFLRRTNLTHLFWGTIGVLGFLTLWELVARLHLLPRDALPPASTTLARAAELLTDPAFLTQIGYTLWAALVGYAIALFIAVPLGLLLGLSNRVYAATSTIVELVRPLPPIGLVPLLVLVAGQGLEMKSAVVALGCVFPLLVNTIHGVHSTNGVARATARSFGWSPALVAYRVVWPSAVPSVLTGVRVTVSIALILCIGAEFIGGSTTGLGSWLLLQSMLPQGIDSVCAGVIIAGLLGLVINAIVSVLETKYASWARRDEG</sequence>
<keyword evidence="4 7" id="KW-0812">Transmembrane</keyword>
<dbReference type="AlphaFoldDB" id="A0A379M5W8"/>
<dbReference type="GO" id="GO:0055085">
    <property type="term" value="P:transmembrane transport"/>
    <property type="evidence" value="ECO:0007669"/>
    <property type="project" value="InterPro"/>
</dbReference>
<dbReference type="PANTHER" id="PTHR30151">
    <property type="entry name" value="ALKANE SULFONATE ABC TRANSPORTER-RELATED, MEMBRANE SUBUNIT"/>
    <property type="match status" value="1"/>
</dbReference>
<dbReference type="RefSeq" id="WP_060651737.1">
    <property type="nucleotide sequence ID" value="NZ_LPZN01000001.1"/>
</dbReference>
<reference evidence="9 10" key="1">
    <citation type="submission" date="2018-06" db="EMBL/GenBank/DDBJ databases">
        <authorList>
            <consortium name="Pathogen Informatics"/>
            <person name="Doyle S."/>
        </authorList>
    </citation>
    <scope>NUCLEOTIDE SEQUENCE [LARGE SCALE GENOMIC DNA]</scope>
    <source>
        <strain evidence="9 10">NCTC13296</strain>
    </source>
</reference>
<evidence type="ECO:0000313" key="10">
    <source>
        <dbReference type="Proteomes" id="UP000254569"/>
    </source>
</evidence>
<dbReference type="EMBL" id="UGVI01000001">
    <property type="protein sequence ID" value="SUE17136.1"/>
    <property type="molecule type" value="Genomic_DNA"/>
</dbReference>
<name>A0A379M5W8_9NOCA</name>
<feature type="transmembrane region" description="Helical" evidence="7">
    <location>
        <begin position="85"/>
        <end position="108"/>
    </location>
</feature>
<evidence type="ECO:0000256" key="1">
    <source>
        <dbReference type="ARBA" id="ARBA00004651"/>
    </source>
</evidence>